<keyword evidence="8" id="KW-1185">Reference proteome</keyword>
<evidence type="ECO:0000256" key="4">
    <source>
        <dbReference type="PROSITE-ProRule" id="PRU00325"/>
    </source>
</evidence>
<proteinExistence type="predicted"/>
<protein>
    <recommendedName>
        <fullName evidence="6">SWIM-type domain-containing protein</fullName>
    </recommendedName>
</protein>
<comment type="caution">
    <text evidence="7">The sequence shown here is derived from an EMBL/GenBank/DDBJ whole genome shotgun (WGS) entry which is preliminary data.</text>
</comment>
<evidence type="ECO:0000256" key="1">
    <source>
        <dbReference type="ARBA" id="ARBA00022723"/>
    </source>
</evidence>
<keyword evidence="3" id="KW-0862">Zinc</keyword>
<dbReference type="Pfam" id="PF04434">
    <property type="entry name" value="SWIM"/>
    <property type="match status" value="1"/>
</dbReference>
<evidence type="ECO:0000256" key="5">
    <source>
        <dbReference type="SAM" id="MobiDB-lite"/>
    </source>
</evidence>
<evidence type="ECO:0000313" key="7">
    <source>
        <dbReference type="EMBL" id="GJS91878.1"/>
    </source>
</evidence>
<evidence type="ECO:0000259" key="6">
    <source>
        <dbReference type="PROSITE" id="PS50966"/>
    </source>
</evidence>
<dbReference type="PANTHER" id="PTHR31973">
    <property type="entry name" value="POLYPROTEIN, PUTATIVE-RELATED"/>
    <property type="match status" value="1"/>
</dbReference>
<sequence length="460" mass="52775">MKEGRCSSQKGKQKVVEDIGTPNSKSKKGTSKKSQSPKTPKSPIATPNADAAQKGCSFRLWAGWMQSESSFQIKTLVPTHTCSRNFNLGSLVTYKWIAKQFAIEVLKNPKISYRQMVADVREKFMINVSVHQCRRAKQRAVYDLEGGLIDHYAKLWDYKDEILSTNPGSTVQLDVDTMDDGKTQFKRMYICYKAMKEGWRSCRRVIGLDGCFLKSPCRGSDFILAMGAYFTILSDGYKGLIEAAKELLPHAEHRLCARHIYANFKKKWNRLHYKSLFWSVAESTLEVHFKHKMGLIKNIDPLAYDWLMERDPKAWCRAYFQMDRSCATFENGISESYHSAIGIARTKPIISMLEEIRVYLMQRIVAMNQKDVNLNDIICPAIRKELEKLNKYQMYWHVVPCGQDLFEVRKEDEGFGVNLNTKTCTCKRWNLSGIPCIHAVAAYCMLNEDPGKGVLEQPEF</sequence>
<keyword evidence="2 4" id="KW-0863">Zinc-finger</keyword>
<dbReference type="InterPro" id="IPR007527">
    <property type="entry name" value="Znf_SWIM"/>
</dbReference>
<dbReference type="PANTHER" id="PTHR31973:SF189">
    <property type="entry name" value="TRANSPOSASE, MUDR, PLANT, MULE TRANSPOSASE DOMAIN PROTEIN-RELATED"/>
    <property type="match status" value="1"/>
</dbReference>
<organism evidence="7 8">
    <name type="scientific">Tanacetum coccineum</name>
    <dbReference type="NCBI Taxonomy" id="301880"/>
    <lineage>
        <taxon>Eukaryota</taxon>
        <taxon>Viridiplantae</taxon>
        <taxon>Streptophyta</taxon>
        <taxon>Embryophyta</taxon>
        <taxon>Tracheophyta</taxon>
        <taxon>Spermatophyta</taxon>
        <taxon>Magnoliopsida</taxon>
        <taxon>eudicotyledons</taxon>
        <taxon>Gunneridae</taxon>
        <taxon>Pentapetalae</taxon>
        <taxon>asterids</taxon>
        <taxon>campanulids</taxon>
        <taxon>Asterales</taxon>
        <taxon>Asteraceae</taxon>
        <taxon>Asteroideae</taxon>
        <taxon>Anthemideae</taxon>
        <taxon>Anthemidinae</taxon>
        <taxon>Tanacetum</taxon>
    </lineage>
</organism>
<dbReference type="Proteomes" id="UP001151760">
    <property type="component" value="Unassembled WGS sequence"/>
</dbReference>
<gene>
    <name evidence="7" type="ORF">Tco_0774514</name>
</gene>
<name>A0ABQ4ZSS1_9ASTR</name>
<dbReference type="InterPro" id="IPR006564">
    <property type="entry name" value="Znf_PMZ"/>
</dbReference>
<feature type="compositionally biased region" description="Polar residues" evidence="5">
    <location>
        <begin position="1"/>
        <end position="10"/>
    </location>
</feature>
<accession>A0ABQ4ZSS1</accession>
<dbReference type="PROSITE" id="PS50966">
    <property type="entry name" value="ZF_SWIM"/>
    <property type="match status" value="1"/>
</dbReference>
<evidence type="ECO:0000256" key="3">
    <source>
        <dbReference type="ARBA" id="ARBA00022833"/>
    </source>
</evidence>
<evidence type="ECO:0000313" key="8">
    <source>
        <dbReference type="Proteomes" id="UP001151760"/>
    </source>
</evidence>
<dbReference type="SMART" id="SM00575">
    <property type="entry name" value="ZnF_PMZ"/>
    <property type="match status" value="1"/>
</dbReference>
<keyword evidence="1" id="KW-0479">Metal-binding</keyword>
<reference evidence="7" key="2">
    <citation type="submission" date="2022-01" db="EMBL/GenBank/DDBJ databases">
        <authorList>
            <person name="Yamashiro T."/>
            <person name="Shiraishi A."/>
            <person name="Satake H."/>
            <person name="Nakayama K."/>
        </authorList>
    </citation>
    <scope>NUCLEOTIDE SEQUENCE</scope>
</reference>
<evidence type="ECO:0000256" key="2">
    <source>
        <dbReference type="ARBA" id="ARBA00022771"/>
    </source>
</evidence>
<reference evidence="7" key="1">
    <citation type="journal article" date="2022" name="Int. J. Mol. Sci.">
        <title>Draft Genome of Tanacetum Coccineum: Genomic Comparison of Closely Related Tanacetum-Family Plants.</title>
        <authorList>
            <person name="Yamashiro T."/>
            <person name="Shiraishi A."/>
            <person name="Nakayama K."/>
            <person name="Satake H."/>
        </authorList>
    </citation>
    <scope>NUCLEOTIDE SEQUENCE</scope>
</reference>
<dbReference type="EMBL" id="BQNB010011540">
    <property type="protein sequence ID" value="GJS91878.1"/>
    <property type="molecule type" value="Genomic_DNA"/>
</dbReference>
<feature type="compositionally biased region" description="Low complexity" evidence="5">
    <location>
        <begin position="32"/>
        <end position="43"/>
    </location>
</feature>
<feature type="region of interest" description="Disordered" evidence="5">
    <location>
        <begin position="1"/>
        <end position="49"/>
    </location>
</feature>
<feature type="domain" description="SWIM-type" evidence="6">
    <location>
        <begin position="415"/>
        <end position="447"/>
    </location>
</feature>